<dbReference type="SUPFAM" id="SSF109998">
    <property type="entry name" value="Triger factor/SurA peptide-binding domain-like"/>
    <property type="match status" value="1"/>
</dbReference>
<dbReference type="InterPro" id="IPR000297">
    <property type="entry name" value="PPIase_PpiC"/>
</dbReference>
<comment type="similarity">
    <text evidence="8">Belongs to the PpiD chaperone family.</text>
</comment>
<dbReference type="InterPro" id="IPR052029">
    <property type="entry name" value="PpiD_chaperone"/>
</dbReference>
<evidence type="ECO:0000313" key="15">
    <source>
        <dbReference type="Proteomes" id="UP001595462"/>
    </source>
</evidence>
<evidence type="ECO:0000256" key="10">
    <source>
        <dbReference type="ARBA" id="ARBA00042775"/>
    </source>
</evidence>
<dbReference type="PANTHER" id="PTHR47529">
    <property type="entry name" value="PEPTIDYL-PROLYL CIS-TRANS ISOMERASE D"/>
    <property type="match status" value="1"/>
</dbReference>
<keyword evidence="5 12" id="KW-1133">Transmembrane helix</keyword>
<evidence type="ECO:0000256" key="5">
    <source>
        <dbReference type="ARBA" id="ARBA00022989"/>
    </source>
</evidence>
<evidence type="ECO:0000256" key="7">
    <source>
        <dbReference type="ARBA" id="ARBA00023186"/>
    </source>
</evidence>
<reference evidence="15" key="1">
    <citation type="journal article" date="2019" name="Int. J. Syst. Evol. Microbiol.">
        <title>The Global Catalogue of Microorganisms (GCM) 10K type strain sequencing project: providing services to taxonomists for standard genome sequencing and annotation.</title>
        <authorList>
            <consortium name="The Broad Institute Genomics Platform"/>
            <consortium name="The Broad Institute Genome Sequencing Center for Infectious Disease"/>
            <person name="Wu L."/>
            <person name="Ma J."/>
        </authorList>
    </citation>
    <scope>NUCLEOTIDE SEQUENCE [LARGE SCALE GENOMIC DNA]</scope>
    <source>
        <strain evidence="15">KCTC 52640</strain>
    </source>
</reference>
<dbReference type="InterPro" id="IPR046357">
    <property type="entry name" value="PPIase_dom_sf"/>
</dbReference>
<keyword evidence="11" id="KW-0413">Isomerase</keyword>
<dbReference type="Proteomes" id="UP001595462">
    <property type="component" value="Unassembled WGS sequence"/>
</dbReference>
<dbReference type="SUPFAM" id="SSF54534">
    <property type="entry name" value="FKBP-like"/>
    <property type="match status" value="1"/>
</dbReference>
<proteinExistence type="inferred from homology"/>
<evidence type="ECO:0000256" key="8">
    <source>
        <dbReference type="ARBA" id="ARBA00038408"/>
    </source>
</evidence>
<keyword evidence="15" id="KW-1185">Reference proteome</keyword>
<keyword evidence="2" id="KW-1003">Cell membrane</keyword>
<protein>
    <recommendedName>
        <fullName evidence="9">Periplasmic chaperone PpiD</fullName>
    </recommendedName>
    <alternativeName>
        <fullName evidence="10">Periplasmic folding chaperone</fullName>
    </alternativeName>
</protein>
<evidence type="ECO:0000256" key="3">
    <source>
        <dbReference type="ARBA" id="ARBA00022519"/>
    </source>
</evidence>
<evidence type="ECO:0000313" key="14">
    <source>
        <dbReference type="EMBL" id="MFC3104792.1"/>
    </source>
</evidence>
<keyword evidence="11" id="KW-0697">Rotamase</keyword>
<dbReference type="PROSITE" id="PS50198">
    <property type="entry name" value="PPIC_PPIASE_2"/>
    <property type="match status" value="1"/>
</dbReference>
<dbReference type="Pfam" id="PF13145">
    <property type="entry name" value="Rotamase_2"/>
    <property type="match status" value="1"/>
</dbReference>
<feature type="domain" description="PpiC" evidence="13">
    <location>
        <begin position="225"/>
        <end position="356"/>
    </location>
</feature>
<evidence type="ECO:0000256" key="12">
    <source>
        <dbReference type="SAM" id="Phobius"/>
    </source>
</evidence>
<feature type="transmembrane region" description="Helical" evidence="12">
    <location>
        <begin position="12"/>
        <end position="34"/>
    </location>
</feature>
<keyword evidence="3" id="KW-0997">Cell inner membrane</keyword>
<dbReference type="PANTHER" id="PTHR47529:SF1">
    <property type="entry name" value="PERIPLASMIC CHAPERONE PPID"/>
    <property type="match status" value="1"/>
</dbReference>
<gene>
    <name evidence="14" type="ORF">ACFOSU_12950</name>
</gene>
<dbReference type="Pfam" id="PF13624">
    <property type="entry name" value="SurA_N_3"/>
    <property type="match status" value="1"/>
</dbReference>
<keyword evidence="6 12" id="KW-0472">Membrane</keyword>
<dbReference type="RefSeq" id="WP_380690279.1">
    <property type="nucleotide sequence ID" value="NZ_JBHRSS010000006.1"/>
</dbReference>
<dbReference type="EMBL" id="JBHRSS010000006">
    <property type="protein sequence ID" value="MFC3104792.1"/>
    <property type="molecule type" value="Genomic_DNA"/>
</dbReference>
<evidence type="ECO:0000259" key="13">
    <source>
        <dbReference type="PROSITE" id="PS50198"/>
    </source>
</evidence>
<comment type="subcellular location">
    <subcellularLocation>
        <location evidence="1">Cell inner membrane</location>
        <topology evidence="1">Single-pass type II membrane protein</topology>
        <orientation evidence="1">Periplasmic side</orientation>
    </subcellularLocation>
</comment>
<evidence type="ECO:0000256" key="9">
    <source>
        <dbReference type="ARBA" id="ARBA00040743"/>
    </source>
</evidence>
<accession>A0ABV7ET62</accession>
<dbReference type="Gene3D" id="1.10.4030.10">
    <property type="entry name" value="Porin chaperone SurA, peptide-binding domain"/>
    <property type="match status" value="1"/>
</dbReference>
<name>A0ABV7ET62_9GAMM</name>
<organism evidence="14 15">
    <name type="scientific">Salinisphaera aquimarina</name>
    <dbReference type="NCBI Taxonomy" id="2094031"/>
    <lineage>
        <taxon>Bacteria</taxon>
        <taxon>Pseudomonadati</taxon>
        <taxon>Pseudomonadota</taxon>
        <taxon>Gammaproteobacteria</taxon>
        <taxon>Salinisphaerales</taxon>
        <taxon>Salinisphaeraceae</taxon>
        <taxon>Salinisphaera</taxon>
    </lineage>
</organism>
<keyword evidence="7" id="KW-0143">Chaperone</keyword>
<sequence>MLQRIRDNASGPLAYVVVAVIALVFGVWGIGSYFTPSSDPVVASVGSTDITRSQLQRGYDQRYQRLRQLMGDGFDPSMFPPEQLRQTVLQGLINDAVLNQYAQDNGYRVTDAAVLAALRSDQQFQQGGQFSPQRYRALLSQAGIAPAQYEASLRRDLKSRQLRGEIVNSAFASPAEVDQAYRLVNQERRVRYLRFDPANYRDQVEVTDAQIKSYYDAHGDQFQRPERVKLAYVSLDRSNAGDDQTPDEQTLRALYEQNKAQLGEPETRSGGEIRVPIEGDGSAARDTVQKLAGAMADGDPQTLAEKTDGASYTPLDSVKRADLPPAVADALFAMKAGDTSSPVRGDDAWYLLQLKDVNAAKTPAFDDPEVQAQLNAIASAQQANQAYDDKIDRLESLAYEAPNDLKTLSDQLGLKIQHSDWLTRDGGGGLGQYDAIRKAAFSDAVLKDKLNSTPIQLGSDRRVVVRVDAQEPAQALPLDTVSARIRDRLVAQKTAEQARTAAEAALAKIKDGAKLESVAQGDAAPSLENAGFIRRSSDDTDARVREAAFGMAQPSADQPGYDITATSNGMVALVAVDQVRDAQGDKSKTPRSQFADQQRNYVAQQEYAALSQYLRSQADVEVNQNRVNP</sequence>
<evidence type="ECO:0000256" key="6">
    <source>
        <dbReference type="ARBA" id="ARBA00023136"/>
    </source>
</evidence>
<evidence type="ECO:0000256" key="4">
    <source>
        <dbReference type="ARBA" id="ARBA00022692"/>
    </source>
</evidence>
<evidence type="ECO:0000256" key="1">
    <source>
        <dbReference type="ARBA" id="ARBA00004382"/>
    </source>
</evidence>
<comment type="caution">
    <text evidence="14">The sequence shown here is derived from an EMBL/GenBank/DDBJ whole genome shotgun (WGS) entry which is preliminary data.</text>
</comment>
<dbReference type="Gene3D" id="3.10.50.40">
    <property type="match status" value="1"/>
</dbReference>
<evidence type="ECO:0000256" key="2">
    <source>
        <dbReference type="ARBA" id="ARBA00022475"/>
    </source>
</evidence>
<dbReference type="InterPro" id="IPR027304">
    <property type="entry name" value="Trigger_fact/SurA_dom_sf"/>
</dbReference>
<evidence type="ECO:0000256" key="11">
    <source>
        <dbReference type="PROSITE-ProRule" id="PRU00278"/>
    </source>
</evidence>
<keyword evidence="4 12" id="KW-0812">Transmembrane</keyword>